<dbReference type="OrthoDB" id="2789670at2759"/>
<dbReference type="GO" id="GO:0004497">
    <property type="term" value="F:monooxygenase activity"/>
    <property type="evidence" value="ECO:0007669"/>
    <property type="project" value="UniProtKB-KW"/>
</dbReference>
<evidence type="ECO:0000256" key="3">
    <source>
        <dbReference type="ARBA" id="ARBA00004406"/>
    </source>
</evidence>
<dbReference type="PRINTS" id="PR00385">
    <property type="entry name" value="P450"/>
</dbReference>
<keyword evidence="17" id="KW-1185">Reference proteome</keyword>
<evidence type="ECO:0000256" key="10">
    <source>
        <dbReference type="ARBA" id="ARBA00023004"/>
    </source>
</evidence>
<feature type="binding site" description="axial binding residue" evidence="13">
    <location>
        <position position="459"/>
    </location>
    <ligand>
        <name>heme</name>
        <dbReference type="ChEBI" id="CHEBI:30413"/>
    </ligand>
    <ligandPart>
        <name>Fe</name>
        <dbReference type="ChEBI" id="CHEBI:18248"/>
    </ligandPart>
</feature>
<feature type="transmembrane region" description="Helical" evidence="15">
    <location>
        <begin position="6"/>
        <end position="21"/>
    </location>
</feature>
<accession>A0A9N9XT20</accession>
<evidence type="ECO:0000256" key="9">
    <source>
        <dbReference type="ARBA" id="ARBA00023002"/>
    </source>
</evidence>
<gene>
    <name evidence="16" type="ORF">PHYEVI_LOCUS7224</name>
</gene>
<keyword evidence="11 14" id="KW-0503">Monooxygenase</keyword>
<comment type="subcellular location">
    <subcellularLocation>
        <location evidence="3">Endoplasmic reticulum membrane</location>
        <topology evidence="3">Peripheral membrane protein</topology>
    </subcellularLocation>
    <subcellularLocation>
        <location evidence="2">Microsome membrane</location>
        <topology evidence="2">Peripheral membrane protein</topology>
    </subcellularLocation>
</comment>
<keyword evidence="12 15" id="KW-0472">Membrane</keyword>
<evidence type="ECO:0000313" key="16">
    <source>
        <dbReference type="EMBL" id="CAG9860876.1"/>
    </source>
</evidence>
<keyword evidence="7" id="KW-0256">Endoplasmic reticulum</keyword>
<evidence type="ECO:0000256" key="8">
    <source>
        <dbReference type="ARBA" id="ARBA00022848"/>
    </source>
</evidence>
<dbReference type="Pfam" id="PF00067">
    <property type="entry name" value="p450"/>
    <property type="match status" value="1"/>
</dbReference>
<dbReference type="InterPro" id="IPR002401">
    <property type="entry name" value="Cyt_P450_E_grp-I"/>
</dbReference>
<sequence>MELLSLTYALMTLGVAFYFFVKWRYNYWRSRNVVTLEPTFFFGNLRTPKGKYITLVDAIVNAYKAAKAKGERYAGVYMFVTPQFVPLDRELIRSILFTDFDHFVNRGFHVNKKRDPLSANVFNTSDNEWRNLRTKLTPAFTTGKMKMMFERVLECTTGLEEMLKERSVAVDIKDILCRFTTDVIGSVAFGLEFNSMKDANIKLRKYGDYTFENSWRKRFSIFLENTFPTWFINIVNEVGFSSTKKEIETYFVDMIQKTVDYREKNNVFRKDALHLMIQLKNTGRVLGDDEAALKGDNENVTGGITMNELAAQAFVFFVAGFETSATTMTFALLELAQNPVVQEKLRQEIKQTLKQNDNKLTYESLLGMEYLEKVISETLRMHPPIHRLPRLCNKDFNIPNSDLVIKSQTQVLVPVLAIHNDPEYYPNPEKFDPERFSKEAKASRPSMTYFPFGDGPRNCIGQRFGKLQAKLGLCTVVSNFNVTLNEKTKLPIEYDLITVITVKGNVWLNLEPLKK</sequence>
<dbReference type="PANTHER" id="PTHR24292">
    <property type="entry name" value="CYTOCHROME P450"/>
    <property type="match status" value="1"/>
</dbReference>
<dbReference type="Gene3D" id="1.10.630.10">
    <property type="entry name" value="Cytochrome P450"/>
    <property type="match status" value="1"/>
</dbReference>
<protein>
    <recommendedName>
        <fullName evidence="18">Cytochrome P450</fullName>
    </recommendedName>
</protein>
<keyword evidence="10 13" id="KW-0408">Iron</keyword>
<evidence type="ECO:0008006" key="18">
    <source>
        <dbReference type="Google" id="ProtNLM"/>
    </source>
</evidence>
<reference evidence="16" key="1">
    <citation type="submission" date="2022-01" db="EMBL/GenBank/DDBJ databases">
        <authorList>
            <person name="King R."/>
        </authorList>
    </citation>
    <scope>NUCLEOTIDE SEQUENCE</scope>
</reference>
<name>A0A9N9XT20_PHYSR</name>
<dbReference type="Proteomes" id="UP001153712">
    <property type="component" value="Chromosome 3"/>
</dbReference>
<dbReference type="InterPro" id="IPR050476">
    <property type="entry name" value="Insect_CytP450_Detox"/>
</dbReference>
<evidence type="ECO:0000256" key="12">
    <source>
        <dbReference type="ARBA" id="ARBA00023136"/>
    </source>
</evidence>
<dbReference type="GO" id="GO:0020037">
    <property type="term" value="F:heme binding"/>
    <property type="evidence" value="ECO:0007669"/>
    <property type="project" value="InterPro"/>
</dbReference>
<evidence type="ECO:0000256" key="6">
    <source>
        <dbReference type="ARBA" id="ARBA00022723"/>
    </source>
</evidence>
<evidence type="ECO:0000256" key="7">
    <source>
        <dbReference type="ARBA" id="ARBA00022824"/>
    </source>
</evidence>
<dbReference type="GO" id="GO:0016705">
    <property type="term" value="F:oxidoreductase activity, acting on paired donors, with incorporation or reduction of molecular oxygen"/>
    <property type="evidence" value="ECO:0007669"/>
    <property type="project" value="InterPro"/>
</dbReference>
<dbReference type="PANTHER" id="PTHR24292:SF100">
    <property type="entry name" value="CYTOCHROME P450 6A16, ISOFORM B-RELATED"/>
    <property type="match status" value="1"/>
</dbReference>
<evidence type="ECO:0000256" key="13">
    <source>
        <dbReference type="PIRSR" id="PIRSR602401-1"/>
    </source>
</evidence>
<dbReference type="GO" id="GO:0005506">
    <property type="term" value="F:iron ion binding"/>
    <property type="evidence" value="ECO:0007669"/>
    <property type="project" value="InterPro"/>
</dbReference>
<dbReference type="PROSITE" id="PS00086">
    <property type="entry name" value="CYTOCHROME_P450"/>
    <property type="match status" value="1"/>
</dbReference>
<dbReference type="EMBL" id="OU900096">
    <property type="protein sequence ID" value="CAG9860876.1"/>
    <property type="molecule type" value="Genomic_DNA"/>
</dbReference>
<evidence type="ECO:0000256" key="4">
    <source>
        <dbReference type="ARBA" id="ARBA00010617"/>
    </source>
</evidence>
<dbReference type="InterPro" id="IPR001128">
    <property type="entry name" value="Cyt_P450"/>
</dbReference>
<proteinExistence type="inferred from homology"/>
<keyword evidence="5 13" id="KW-0349">Heme</keyword>
<dbReference type="InterPro" id="IPR017972">
    <property type="entry name" value="Cyt_P450_CS"/>
</dbReference>
<keyword evidence="9 14" id="KW-0560">Oxidoreductase</keyword>
<evidence type="ECO:0000256" key="5">
    <source>
        <dbReference type="ARBA" id="ARBA00022617"/>
    </source>
</evidence>
<keyword evidence="6 13" id="KW-0479">Metal-binding</keyword>
<comment type="cofactor">
    <cofactor evidence="1 13">
        <name>heme</name>
        <dbReference type="ChEBI" id="CHEBI:30413"/>
    </cofactor>
</comment>
<evidence type="ECO:0000256" key="1">
    <source>
        <dbReference type="ARBA" id="ARBA00001971"/>
    </source>
</evidence>
<keyword evidence="15" id="KW-1133">Transmembrane helix</keyword>
<dbReference type="SUPFAM" id="SSF48264">
    <property type="entry name" value="Cytochrome P450"/>
    <property type="match status" value="1"/>
</dbReference>
<evidence type="ECO:0000256" key="15">
    <source>
        <dbReference type="SAM" id="Phobius"/>
    </source>
</evidence>
<comment type="similarity">
    <text evidence="4 14">Belongs to the cytochrome P450 family.</text>
</comment>
<dbReference type="FunFam" id="1.10.630.10:FF:000042">
    <property type="entry name" value="Cytochrome P450"/>
    <property type="match status" value="1"/>
</dbReference>
<dbReference type="CDD" id="cd11056">
    <property type="entry name" value="CYP6-like"/>
    <property type="match status" value="1"/>
</dbReference>
<dbReference type="PRINTS" id="PR00463">
    <property type="entry name" value="EP450I"/>
</dbReference>
<organism evidence="16 17">
    <name type="scientific">Phyllotreta striolata</name>
    <name type="common">Striped flea beetle</name>
    <name type="synonym">Crioceris striolata</name>
    <dbReference type="NCBI Taxonomy" id="444603"/>
    <lineage>
        <taxon>Eukaryota</taxon>
        <taxon>Metazoa</taxon>
        <taxon>Ecdysozoa</taxon>
        <taxon>Arthropoda</taxon>
        <taxon>Hexapoda</taxon>
        <taxon>Insecta</taxon>
        <taxon>Pterygota</taxon>
        <taxon>Neoptera</taxon>
        <taxon>Endopterygota</taxon>
        <taxon>Coleoptera</taxon>
        <taxon>Polyphaga</taxon>
        <taxon>Cucujiformia</taxon>
        <taxon>Chrysomeloidea</taxon>
        <taxon>Chrysomelidae</taxon>
        <taxon>Galerucinae</taxon>
        <taxon>Alticini</taxon>
        <taxon>Phyllotreta</taxon>
    </lineage>
</organism>
<evidence type="ECO:0000256" key="2">
    <source>
        <dbReference type="ARBA" id="ARBA00004174"/>
    </source>
</evidence>
<dbReference type="GO" id="GO:0005789">
    <property type="term" value="C:endoplasmic reticulum membrane"/>
    <property type="evidence" value="ECO:0007669"/>
    <property type="project" value="UniProtKB-SubCell"/>
</dbReference>
<evidence type="ECO:0000256" key="11">
    <source>
        <dbReference type="ARBA" id="ARBA00023033"/>
    </source>
</evidence>
<evidence type="ECO:0000313" key="17">
    <source>
        <dbReference type="Proteomes" id="UP001153712"/>
    </source>
</evidence>
<evidence type="ECO:0000256" key="14">
    <source>
        <dbReference type="RuleBase" id="RU000461"/>
    </source>
</evidence>
<dbReference type="InterPro" id="IPR036396">
    <property type="entry name" value="Cyt_P450_sf"/>
</dbReference>
<keyword evidence="8" id="KW-0492">Microsome</keyword>
<keyword evidence="15" id="KW-0812">Transmembrane</keyword>
<dbReference type="AlphaFoldDB" id="A0A9N9XT20"/>